<gene>
    <name evidence="1" type="ORF">GTZ93_15240</name>
</gene>
<evidence type="ECO:0000313" key="2">
    <source>
        <dbReference type="Proteomes" id="UP000537825"/>
    </source>
</evidence>
<sequence>MKTPGWTALTIGVFLGGFGLLKPPSAEACGRPLCTVEGSRVPLPPDAVVPANVPALVVVPPAYEWVEEQSLRLRTEAGVDVEARLIKGPGNSGVLAPTAPLVAGTRYHLEGTVPCSGGGGGHPFVAMADFTAGPEAALPTTTGVLQAGSGQRGQIKVWDGSASCASGYIGGWVTLEFTPTPELVPFLPWVRWTLEVDGQTWATAPHGAVDSSGGVIPADGFRTMRDLLTVYTLCGYESPGMPPSAEGIEPGEHTATLRPVLEQSGTALPVLETTFEVNCPHFGSDGGYTEPIPDAGTGTVTDPDDNLTPKAKGCSQAGGGLAAFGLLATLRLWRRGPRTNRP</sequence>
<evidence type="ECO:0000313" key="1">
    <source>
        <dbReference type="EMBL" id="NBC41186.1"/>
    </source>
</evidence>
<dbReference type="RefSeq" id="WP_139921335.1">
    <property type="nucleotide sequence ID" value="NZ_CBCSLE010000099.1"/>
</dbReference>
<name>A0A7X4Y9N7_9BACT</name>
<keyword evidence="2" id="KW-1185">Reference proteome</keyword>
<protein>
    <submittedName>
        <fullName evidence="1">Uncharacterized protein</fullName>
    </submittedName>
</protein>
<accession>A0A7X4Y9N7</accession>
<dbReference type="Proteomes" id="UP000537825">
    <property type="component" value="Unassembled WGS sequence"/>
</dbReference>
<organism evidence="1 2">
    <name type="scientific">Corallococcus exiguus</name>
    <dbReference type="NCBI Taxonomy" id="83462"/>
    <lineage>
        <taxon>Bacteria</taxon>
        <taxon>Pseudomonadati</taxon>
        <taxon>Myxococcota</taxon>
        <taxon>Myxococcia</taxon>
        <taxon>Myxococcales</taxon>
        <taxon>Cystobacterineae</taxon>
        <taxon>Myxococcaceae</taxon>
        <taxon>Corallococcus</taxon>
    </lineage>
</organism>
<proteinExistence type="predicted"/>
<comment type="caution">
    <text evidence="1">The sequence shown here is derived from an EMBL/GenBank/DDBJ whole genome shotgun (WGS) entry which is preliminary data.</text>
</comment>
<reference evidence="1 2" key="1">
    <citation type="submission" date="2020-01" db="EMBL/GenBank/DDBJ databases">
        <title>The draft genome sequence of Corallococcus exiguus DSM 14696.</title>
        <authorList>
            <person name="Zhang X."/>
            <person name="Zhu H."/>
        </authorList>
    </citation>
    <scope>NUCLEOTIDE SEQUENCE [LARGE SCALE GENOMIC DNA]</scope>
    <source>
        <strain evidence="1 2">DSM 14696</strain>
    </source>
</reference>
<dbReference type="AlphaFoldDB" id="A0A7X4Y9N7"/>
<dbReference type="EMBL" id="JAAAPK010000003">
    <property type="protein sequence ID" value="NBC41186.1"/>
    <property type="molecule type" value="Genomic_DNA"/>
</dbReference>